<keyword evidence="2" id="KW-1185">Reference proteome</keyword>
<sequence length="89" mass="10073">MINFYQLIDENGFYLGWDSRTNPSIMDGSLISRGGGGEGGVERAEMIAIRSRVVPSRLIRLDSLKTSKEIIMFEKLYAVCKDSQYYSIN</sequence>
<dbReference type="AlphaFoldDB" id="A0A834M2A3"/>
<evidence type="ECO:0000313" key="2">
    <source>
        <dbReference type="Proteomes" id="UP000625711"/>
    </source>
</evidence>
<reference evidence="1" key="1">
    <citation type="submission" date="2020-08" db="EMBL/GenBank/DDBJ databases">
        <title>Genome sequencing and assembly of the red palm weevil Rhynchophorus ferrugineus.</title>
        <authorList>
            <person name="Dias G.B."/>
            <person name="Bergman C.M."/>
            <person name="Manee M."/>
        </authorList>
    </citation>
    <scope>NUCLEOTIDE SEQUENCE</scope>
    <source>
        <strain evidence="1">AA-2017</strain>
        <tissue evidence="1">Whole larva</tissue>
    </source>
</reference>
<dbReference type="Proteomes" id="UP000625711">
    <property type="component" value="Unassembled WGS sequence"/>
</dbReference>
<proteinExistence type="predicted"/>
<protein>
    <submittedName>
        <fullName evidence="1">Uncharacterized protein</fullName>
    </submittedName>
</protein>
<comment type="caution">
    <text evidence="1">The sequence shown here is derived from an EMBL/GenBank/DDBJ whole genome shotgun (WGS) entry which is preliminary data.</text>
</comment>
<dbReference type="EMBL" id="JAACXV010014339">
    <property type="protein sequence ID" value="KAF7268183.1"/>
    <property type="molecule type" value="Genomic_DNA"/>
</dbReference>
<gene>
    <name evidence="1" type="ORF">GWI33_018645</name>
</gene>
<accession>A0A834M2A3</accession>
<evidence type="ECO:0000313" key="1">
    <source>
        <dbReference type="EMBL" id="KAF7268183.1"/>
    </source>
</evidence>
<organism evidence="1 2">
    <name type="scientific">Rhynchophorus ferrugineus</name>
    <name type="common">Red palm weevil</name>
    <name type="synonym">Curculio ferrugineus</name>
    <dbReference type="NCBI Taxonomy" id="354439"/>
    <lineage>
        <taxon>Eukaryota</taxon>
        <taxon>Metazoa</taxon>
        <taxon>Ecdysozoa</taxon>
        <taxon>Arthropoda</taxon>
        <taxon>Hexapoda</taxon>
        <taxon>Insecta</taxon>
        <taxon>Pterygota</taxon>
        <taxon>Neoptera</taxon>
        <taxon>Endopterygota</taxon>
        <taxon>Coleoptera</taxon>
        <taxon>Polyphaga</taxon>
        <taxon>Cucujiformia</taxon>
        <taxon>Curculionidae</taxon>
        <taxon>Dryophthorinae</taxon>
        <taxon>Rhynchophorus</taxon>
    </lineage>
</organism>
<name>A0A834M2A3_RHYFE</name>